<organism evidence="2">
    <name type="scientific">uncultured Rubrobacteraceae bacterium</name>
    <dbReference type="NCBI Taxonomy" id="349277"/>
    <lineage>
        <taxon>Bacteria</taxon>
        <taxon>Bacillati</taxon>
        <taxon>Actinomycetota</taxon>
        <taxon>Rubrobacteria</taxon>
        <taxon>Rubrobacterales</taxon>
        <taxon>Rubrobacteraceae</taxon>
        <taxon>environmental samples</taxon>
    </lineage>
</organism>
<reference evidence="2" key="1">
    <citation type="submission" date="2020-02" db="EMBL/GenBank/DDBJ databases">
        <authorList>
            <person name="Meier V. D."/>
        </authorList>
    </citation>
    <scope>NUCLEOTIDE SEQUENCE</scope>
    <source>
        <strain evidence="2">AVDCRST_MAG05</strain>
    </source>
</reference>
<name>A0A6J4RVJ7_9ACTN</name>
<dbReference type="EMBL" id="CADCVM010000161">
    <property type="protein sequence ID" value="CAA9483174.1"/>
    <property type="molecule type" value="Genomic_DNA"/>
</dbReference>
<feature type="compositionally biased region" description="Basic and acidic residues" evidence="1">
    <location>
        <begin position="146"/>
        <end position="164"/>
    </location>
</feature>
<feature type="compositionally biased region" description="Low complexity" evidence="1">
    <location>
        <begin position="33"/>
        <end position="50"/>
    </location>
</feature>
<evidence type="ECO:0000256" key="1">
    <source>
        <dbReference type="SAM" id="MobiDB-lite"/>
    </source>
</evidence>
<accession>A0A6J4RVJ7</accession>
<feature type="region of interest" description="Disordered" evidence="1">
    <location>
        <begin position="1"/>
        <end position="164"/>
    </location>
</feature>
<sequence>GTESFPGSRVLRRAERDEPDVRRDVRGARAGRRAPAGGAADAVGAGAGRLARGRGRRGAGRVARREAGGRGRHAAPRGADHQRPAQGRGEPRGLGVLRAGAQVRLVPPEHDVARERGRERHQRPLPGRCLGGEDHGRRRGPGAQAHPDRGRQRRRLGERQLREL</sequence>
<proteinExistence type="predicted"/>
<feature type="compositionally biased region" description="Basic and acidic residues" evidence="1">
    <location>
        <begin position="12"/>
        <end position="27"/>
    </location>
</feature>
<feature type="non-terminal residue" evidence="2">
    <location>
        <position position="1"/>
    </location>
</feature>
<feature type="compositionally biased region" description="Basic and acidic residues" evidence="1">
    <location>
        <begin position="107"/>
        <end position="118"/>
    </location>
</feature>
<protein>
    <submittedName>
        <fullName evidence="2">Heat shock protein Hsp20</fullName>
    </submittedName>
</protein>
<keyword evidence="2" id="KW-0346">Stress response</keyword>
<feature type="non-terminal residue" evidence="2">
    <location>
        <position position="164"/>
    </location>
</feature>
<dbReference type="AlphaFoldDB" id="A0A6J4RVJ7"/>
<evidence type="ECO:0000313" key="2">
    <source>
        <dbReference type="EMBL" id="CAA9483174.1"/>
    </source>
</evidence>
<gene>
    <name evidence="2" type="ORF">AVDCRST_MAG05-1414</name>
</gene>